<dbReference type="InterPro" id="IPR029063">
    <property type="entry name" value="SAM-dependent_MTases_sf"/>
</dbReference>
<feature type="domain" description="Glycosyltransferase 2-like" evidence="1">
    <location>
        <begin position="505"/>
        <end position="630"/>
    </location>
</feature>
<dbReference type="Pfam" id="PF00535">
    <property type="entry name" value="Glycos_transf_2"/>
    <property type="match status" value="1"/>
</dbReference>
<dbReference type="Proteomes" id="UP001497602">
    <property type="component" value="Unassembled WGS sequence"/>
</dbReference>
<name>A0ABP1FFM5_9FLAO</name>
<reference evidence="2 3" key="1">
    <citation type="submission" date="2024-05" db="EMBL/GenBank/DDBJ databases">
        <authorList>
            <person name="Duchaud E."/>
        </authorList>
    </citation>
    <scope>NUCLEOTIDE SEQUENCE [LARGE SCALE GENOMIC DNA]</scope>
    <source>
        <strain evidence="2">Ena-SAMPLE-TAB-13-05-2024-13:56:06:370-140305</strain>
    </source>
</reference>
<evidence type="ECO:0000313" key="2">
    <source>
        <dbReference type="EMBL" id="CAL2107379.1"/>
    </source>
</evidence>
<dbReference type="InterPro" id="IPR029044">
    <property type="entry name" value="Nucleotide-diphossugar_trans"/>
</dbReference>
<dbReference type="SUPFAM" id="SSF53448">
    <property type="entry name" value="Nucleotide-diphospho-sugar transferases"/>
    <property type="match status" value="1"/>
</dbReference>
<accession>A0ABP1FFM5</accession>
<gene>
    <name evidence="2" type="ORF">T190115A13A_30225</name>
</gene>
<keyword evidence="3" id="KW-1185">Reference proteome</keyword>
<dbReference type="PANTHER" id="PTHR22916">
    <property type="entry name" value="GLYCOSYLTRANSFERASE"/>
    <property type="match status" value="1"/>
</dbReference>
<dbReference type="SUPFAM" id="SSF53335">
    <property type="entry name" value="S-adenosyl-L-methionine-dependent methyltransferases"/>
    <property type="match status" value="1"/>
</dbReference>
<dbReference type="CDD" id="cd00761">
    <property type="entry name" value="Glyco_tranf_GTA_type"/>
    <property type="match status" value="1"/>
</dbReference>
<proteinExistence type="predicted"/>
<dbReference type="PANTHER" id="PTHR22916:SF3">
    <property type="entry name" value="UDP-GLCNAC:BETAGAL BETA-1,3-N-ACETYLGLUCOSAMINYLTRANSFERASE-LIKE PROTEIN 1"/>
    <property type="match status" value="1"/>
</dbReference>
<dbReference type="Gene3D" id="3.40.50.150">
    <property type="entry name" value="Vaccinia Virus protein VP39"/>
    <property type="match status" value="1"/>
</dbReference>
<dbReference type="InterPro" id="IPR001173">
    <property type="entry name" value="Glyco_trans_2-like"/>
</dbReference>
<evidence type="ECO:0000313" key="3">
    <source>
        <dbReference type="Proteomes" id="UP001497602"/>
    </source>
</evidence>
<sequence length="745" mass="86046">MTIIKNIFICLVHENQDCIIDLVRNLKYSDPTSKIILYNGGTNIDLFKHFPFHKYDVIIFPNPKPLQWGWLHDFAIDCMEYAVDNMEFDTITIVDSDQLACKKNYSSFIADTFSQNPNLGMLGQIPDRLPIDTEIHPAVTAYKEKELWQPFLNQLPNGKDAFLHWTFWPSTVFTYNASKDLVPLFRNNTLLQELLKTTKIWASEEILFPTLTIALGYTIVKNPCTYDYVKYKTEYTTQQIQQAIDKKTCYWIHPVSRDVKDINRKYVRNAFSNYILPYSPINKEILSLINTIQIKTNPIEGWLNNDELALLVELAFLTAKRNKKPVFLEIGSYCGKATSVISLTAQHINKASKIVAIDNFTGRLGAEDATIDQYPPSYDKFYDTLNKLEIAGMIEVIKVTPHLTNYTTKVDLILIDGLHDYASVARDFYHFEKLFKKDTLILFHDYCTSFPGVLSFVNELINQNSYQILKQSSSLIALQKSVDNLNLKEKVKPLTYKKQNTPLVSCIMPTYNRPEFIENAVQQFLNQTYANKELIIIDDSESSIKQLIPENPAIRYVHIDKKLDIGSKRNMACQMSNGAFIIHLDDDDFYATNWIEKQITFLIDNNLDITGLSSPCFYEPLTSKVSQYKYPLHQRKWVYGATLCYTYQFWKSNPFPNINCGEDNAFVWASSSKKICPNHEAISLYIGHIHSKNTSPKQTQDKRWFDLKLEDFQKTFKYKNIKSIPIFNNTITPIKIQITGKPKTA</sequence>
<comment type="caution">
    <text evidence="2">The sequence shown here is derived from an EMBL/GenBank/DDBJ whole genome shotgun (WGS) entry which is preliminary data.</text>
</comment>
<protein>
    <submittedName>
        <fullName evidence="2">Glyco_trans_2-like domain-containing protein</fullName>
    </submittedName>
</protein>
<organism evidence="2 3">
    <name type="scientific">Tenacibaculum vairaonense</name>
    <dbReference type="NCBI Taxonomy" id="3137860"/>
    <lineage>
        <taxon>Bacteria</taxon>
        <taxon>Pseudomonadati</taxon>
        <taxon>Bacteroidota</taxon>
        <taxon>Flavobacteriia</taxon>
        <taxon>Flavobacteriales</taxon>
        <taxon>Flavobacteriaceae</taxon>
        <taxon>Tenacibaculum</taxon>
    </lineage>
</organism>
<dbReference type="Pfam" id="PF13578">
    <property type="entry name" value="Methyltransf_24"/>
    <property type="match status" value="1"/>
</dbReference>
<dbReference type="Gene3D" id="3.90.550.10">
    <property type="entry name" value="Spore Coat Polysaccharide Biosynthesis Protein SpsA, Chain A"/>
    <property type="match status" value="1"/>
</dbReference>
<dbReference type="EMBL" id="CAXJRC010000033">
    <property type="protein sequence ID" value="CAL2107379.1"/>
    <property type="molecule type" value="Genomic_DNA"/>
</dbReference>
<dbReference type="RefSeq" id="WP_348739004.1">
    <property type="nucleotide sequence ID" value="NZ_CAXJRC010000033.1"/>
</dbReference>
<evidence type="ECO:0000259" key="1">
    <source>
        <dbReference type="Pfam" id="PF00535"/>
    </source>
</evidence>